<proteinExistence type="predicted"/>
<dbReference type="EMBL" id="CP134188">
    <property type="protein sequence ID" value="WPB03710.1"/>
    <property type="molecule type" value="Genomic_DNA"/>
</dbReference>
<feature type="signal peptide" evidence="1">
    <location>
        <begin position="1"/>
        <end position="17"/>
    </location>
</feature>
<keyword evidence="4" id="KW-1185">Reference proteome</keyword>
<evidence type="ECO:0000313" key="4">
    <source>
        <dbReference type="Proteomes" id="UP001302367"/>
    </source>
</evidence>
<sequence length="178" mass="19921">MKTTLLIAALSASLTAARSTVRHFYTSDFNGEYARQVGFRGDPVLWGYGLRDNLPGTTALYRCRHVQQNQYLMTTHPACENAPGFQLEGNTMYIYTSRVPGTQPLDRYVNSEVDHMIVRRDWYPSHPAGYSCDALYGNYVSEGTLGYLRTDGGDGTLPLYGFTQGRHSENDGCRSGRE</sequence>
<keyword evidence="1" id="KW-0732">Signal</keyword>
<organism evidence="3 4">
    <name type="scientific">Cercospora beticola</name>
    <name type="common">Sugarbeet leaf spot fungus</name>
    <dbReference type="NCBI Taxonomy" id="122368"/>
    <lineage>
        <taxon>Eukaryota</taxon>
        <taxon>Fungi</taxon>
        <taxon>Dikarya</taxon>
        <taxon>Ascomycota</taxon>
        <taxon>Pezizomycotina</taxon>
        <taxon>Dothideomycetes</taxon>
        <taxon>Dothideomycetidae</taxon>
        <taxon>Mycosphaerellales</taxon>
        <taxon>Mycosphaerellaceae</taxon>
        <taxon>Cercospora</taxon>
    </lineage>
</organism>
<reference evidence="3 4" key="1">
    <citation type="submission" date="2023-09" db="EMBL/GenBank/DDBJ databases">
        <title>Complete-Gapless Cercospora beticola genome.</title>
        <authorList>
            <person name="Wyatt N.A."/>
            <person name="Spanner R.E."/>
            <person name="Bolton M.D."/>
        </authorList>
    </citation>
    <scope>NUCLEOTIDE SEQUENCE [LARGE SCALE GENOMIC DNA]</scope>
    <source>
        <strain evidence="3">Cb09-40</strain>
    </source>
</reference>
<evidence type="ECO:0000313" key="3">
    <source>
        <dbReference type="EMBL" id="WPB03710.1"/>
    </source>
</evidence>
<accession>A0ABZ0NW03</accession>
<dbReference type="InterPro" id="IPR043708">
    <property type="entry name" value="DUF5648"/>
</dbReference>
<feature type="domain" description="DUF5648" evidence="2">
    <location>
        <begin position="19"/>
        <end position="116"/>
    </location>
</feature>
<evidence type="ECO:0000259" key="2">
    <source>
        <dbReference type="Pfam" id="PF18885"/>
    </source>
</evidence>
<dbReference type="RefSeq" id="XP_065459125.1">
    <property type="nucleotide sequence ID" value="XM_065603053.1"/>
</dbReference>
<feature type="chain" id="PRO_5045073118" description="DUF5648 domain-containing protein" evidence="1">
    <location>
        <begin position="18"/>
        <end position="178"/>
    </location>
</feature>
<evidence type="ECO:0000256" key="1">
    <source>
        <dbReference type="SAM" id="SignalP"/>
    </source>
</evidence>
<dbReference type="Proteomes" id="UP001302367">
    <property type="component" value="Chromosome 5"/>
</dbReference>
<dbReference type="Pfam" id="PF18885">
    <property type="entry name" value="DUF5648"/>
    <property type="match status" value="1"/>
</dbReference>
<gene>
    <name evidence="3" type="ORF">RHO25_008354</name>
</gene>
<protein>
    <recommendedName>
        <fullName evidence="2">DUF5648 domain-containing protein</fullName>
    </recommendedName>
</protein>
<name>A0ABZ0NW03_CERBT</name>
<dbReference type="GeneID" id="35431547"/>